<dbReference type="VEuPathDB" id="MicrosporidiaDB:EHP00_1899"/>
<accession>A0A1W0E3H2</accession>
<gene>
    <name evidence="3" type="ORF">EHP00_1899</name>
</gene>
<evidence type="ECO:0000256" key="1">
    <source>
        <dbReference type="ARBA" id="ARBA00009993"/>
    </source>
</evidence>
<dbReference type="Gene3D" id="3.30.710.10">
    <property type="entry name" value="Potassium Channel Kv1.1, Chain A"/>
    <property type="match status" value="1"/>
</dbReference>
<dbReference type="InterPro" id="IPR001232">
    <property type="entry name" value="SKP1-like"/>
</dbReference>
<dbReference type="InterPro" id="IPR016073">
    <property type="entry name" value="Skp1_comp_POZ"/>
</dbReference>
<dbReference type="SMART" id="SM00512">
    <property type="entry name" value="Skp1"/>
    <property type="match status" value="1"/>
</dbReference>
<dbReference type="Pfam" id="PF03931">
    <property type="entry name" value="Skp1_POZ"/>
    <property type="match status" value="1"/>
</dbReference>
<evidence type="ECO:0000259" key="2">
    <source>
        <dbReference type="Pfam" id="PF03931"/>
    </source>
</evidence>
<dbReference type="SUPFAM" id="SSF54695">
    <property type="entry name" value="POZ domain"/>
    <property type="match status" value="1"/>
</dbReference>
<evidence type="ECO:0000313" key="4">
    <source>
        <dbReference type="Proteomes" id="UP000192758"/>
    </source>
</evidence>
<proteinExistence type="inferred from homology"/>
<reference evidence="3 4" key="1">
    <citation type="journal article" date="2017" name="Environ. Microbiol.">
        <title>Decay of the glycolytic pathway and adaptation to intranuclear parasitism within Enterocytozoonidae microsporidia.</title>
        <authorList>
            <person name="Wiredu Boakye D."/>
            <person name="Jaroenlak P."/>
            <person name="Prachumwat A."/>
            <person name="Williams T.A."/>
            <person name="Bateman K.S."/>
            <person name="Itsathitphaisarn O."/>
            <person name="Sritunyalucksana K."/>
            <person name="Paszkiewicz K.H."/>
            <person name="Moore K.A."/>
            <person name="Stentiford G.D."/>
            <person name="Williams B.A."/>
        </authorList>
    </citation>
    <scope>NUCLEOTIDE SEQUENCE [LARGE SCALE GENOMIC DNA]</scope>
    <source>
        <strain evidence="3 4">TH1</strain>
    </source>
</reference>
<organism evidence="3 4">
    <name type="scientific">Ecytonucleospora hepatopenaei</name>
    <dbReference type="NCBI Taxonomy" id="646526"/>
    <lineage>
        <taxon>Eukaryota</taxon>
        <taxon>Fungi</taxon>
        <taxon>Fungi incertae sedis</taxon>
        <taxon>Microsporidia</taxon>
        <taxon>Enterocytozoonidae</taxon>
        <taxon>Ecytonucleospora</taxon>
    </lineage>
</organism>
<evidence type="ECO:0000313" key="3">
    <source>
        <dbReference type="EMBL" id="OQS53795.1"/>
    </source>
</evidence>
<comment type="caution">
    <text evidence="3">The sequence shown here is derived from an EMBL/GenBank/DDBJ whole genome shotgun (WGS) entry which is preliminary data.</text>
</comment>
<dbReference type="OrthoDB" id="249087at2759"/>
<keyword evidence="4" id="KW-1185">Reference proteome</keyword>
<comment type="similarity">
    <text evidence="1">Belongs to the SKP1 family.</text>
</comment>
<dbReference type="InterPro" id="IPR011333">
    <property type="entry name" value="SKP1/BTB/POZ_sf"/>
</dbReference>
<sequence length="158" mass="18730">MIWLFIVSSYAYFYQTNNFIKNIIFQKFINSLNILLYTFEMAENNEFLYIKLISSDNKSFEITKEIADVSGTLKLFIENFENNMNIKGNVKGIKLKNTESNKTQKNECIIKLPIKAEMLAKCIDFMQRKVKNKKEFFKYKIKDEEVIELLDVASYLRI</sequence>
<dbReference type="STRING" id="646526.A0A1W0E3H2"/>
<dbReference type="GO" id="GO:0006511">
    <property type="term" value="P:ubiquitin-dependent protein catabolic process"/>
    <property type="evidence" value="ECO:0007669"/>
    <property type="project" value="InterPro"/>
</dbReference>
<protein>
    <recommendedName>
        <fullName evidence="2">SKP1 component POZ domain-containing protein</fullName>
    </recommendedName>
</protein>
<dbReference type="EMBL" id="MNPJ01000025">
    <property type="protein sequence ID" value="OQS53795.1"/>
    <property type="molecule type" value="Genomic_DNA"/>
</dbReference>
<feature type="domain" description="SKP1 component POZ" evidence="2">
    <location>
        <begin position="50"/>
        <end position="97"/>
    </location>
</feature>
<dbReference type="AlphaFoldDB" id="A0A1W0E3H2"/>
<dbReference type="Proteomes" id="UP000192758">
    <property type="component" value="Unassembled WGS sequence"/>
</dbReference>
<name>A0A1W0E3H2_9MICR</name>